<accession>A0A021VN44</accession>
<sequence length="125" mass="13280">MSEQPERSFKAVSWPGTGGGAGNAAVAVSAPVGAVSRKDRERAARTTLEPDGPSGVALLSQTPGSALLQRRTAASEWETLSTEPASRQGRTPIALPQDTSTRTYRVVFSPKNPNLTSWVSEPFDR</sequence>
<evidence type="ECO:0000313" key="3">
    <source>
        <dbReference type="Proteomes" id="UP000019753"/>
    </source>
</evidence>
<keyword evidence="3" id="KW-1185">Reference proteome</keyword>
<organism evidence="2 3">
    <name type="scientific">Actinotalea ferrariae CF5-4</name>
    <dbReference type="NCBI Taxonomy" id="948458"/>
    <lineage>
        <taxon>Bacteria</taxon>
        <taxon>Bacillati</taxon>
        <taxon>Actinomycetota</taxon>
        <taxon>Actinomycetes</taxon>
        <taxon>Micrococcales</taxon>
        <taxon>Cellulomonadaceae</taxon>
        <taxon>Actinotalea</taxon>
    </lineage>
</organism>
<feature type="region of interest" description="Disordered" evidence="1">
    <location>
        <begin position="1"/>
        <end position="98"/>
    </location>
</feature>
<comment type="caution">
    <text evidence="2">The sequence shown here is derived from an EMBL/GenBank/DDBJ whole genome shotgun (WGS) entry which is preliminary data.</text>
</comment>
<dbReference type="EMBL" id="AXCW01000211">
    <property type="protein sequence ID" value="EYR62581.1"/>
    <property type="molecule type" value="Genomic_DNA"/>
</dbReference>
<name>A0A021VN44_9CELL</name>
<dbReference type="RefSeq" id="WP_034227642.1">
    <property type="nucleotide sequence ID" value="NZ_AXCW01000211.1"/>
</dbReference>
<dbReference type="OrthoDB" id="4834742at2"/>
<dbReference type="AlphaFoldDB" id="A0A021VN44"/>
<proteinExistence type="predicted"/>
<gene>
    <name evidence="2" type="ORF">N866_07350</name>
</gene>
<feature type="compositionally biased region" description="Polar residues" evidence="1">
    <location>
        <begin position="78"/>
        <end position="89"/>
    </location>
</feature>
<feature type="compositionally biased region" description="Low complexity" evidence="1">
    <location>
        <begin position="23"/>
        <end position="35"/>
    </location>
</feature>
<dbReference type="Proteomes" id="UP000019753">
    <property type="component" value="Unassembled WGS sequence"/>
</dbReference>
<evidence type="ECO:0000313" key="2">
    <source>
        <dbReference type="EMBL" id="EYR62581.1"/>
    </source>
</evidence>
<protein>
    <submittedName>
        <fullName evidence="2">Uncharacterized protein</fullName>
    </submittedName>
</protein>
<evidence type="ECO:0000256" key="1">
    <source>
        <dbReference type="SAM" id="MobiDB-lite"/>
    </source>
</evidence>
<reference evidence="2 3" key="1">
    <citation type="submission" date="2014-01" db="EMBL/GenBank/DDBJ databases">
        <title>Actinotalea ferrariae CF5-4.</title>
        <authorList>
            <person name="Chen F."/>
            <person name="Li Y."/>
            <person name="Wang G."/>
        </authorList>
    </citation>
    <scope>NUCLEOTIDE SEQUENCE [LARGE SCALE GENOMIC DNA]</scope>
    <source>
        <strain evidence="2 3">CF5-4</strain>
    </source>
</reference>